<dbReference type="RefSeq" id="WP_166052399.1">
    <property type="nucleotide sequence ID" value="NZ_JAAMPJ010000010.1"/>
</dbReference>
<sequence>MTLTTDRPAAQGQGMRHALMRLDLPCYVVRGQGRIGLTTERPADDSAVIAVAAPLTADRLGSAAFRKAHGVQYAYMCGAMAGGIASPDLVIAIARAGSLGTYGAAGVLPTNIEKALQRFRDEIPGLPYAANLIHSPSEDALERDAVELYLKYGVRCVEASAFMALTPHVVRYRVAGLCRDQQGRPVARNRLVAKVSRSEVAAHFLRPAPAAVVADLVVNGLVTPEQAELAEQVPMADDITVEADSGGHTDRRPMGALLPTILGLRDAEQARHRWPIRVGAAGGLGTPAALAAVYAMGADYAVTGSVNQSCVESGTSDAARRLLAEADVADCEMAPAADMFELGVELQVLRKGTLFPMRAKKLYELYRTYEGVEALPVSERLRLEQQIFRRPLDEVWADVVAYFTRRDPAQLERAAADPRRRMALIFRWYLGMASRWAVTGEPDRAQDYQIWCGPAMGAFNDWVRGSYLANPARRTAADVATHLMRGAAYTSRVWQLKLAGVRLPPSCTTYHPTPLSTDPGDA</sequence>
<comment type="caution">
    <text evidence="3">The sequence shown here is derived from an EMBL/GenBank/DDBJ whole genome shotgun (WGS) entry which is preliminary data.</text>
</comment>
<accession>A0A7C9W5L1</accession>
<keyword evidence="4" id="KW-1185">Reference proteome</keyword>
<dbReference type="AlphaFoldDB" id="A0A7C9W5L1"/>
<dbReference type="Pfam" id="PF21607">
    <property type="entry name" value="FabD_helical_ins"/>
    <property type="match status" value="1"/>
</dbReference>
<dbReference type="InterPro" id="IPR014179">
    <property type="entry name" value="PfaD-like_TIM-barrel"/>
</dbReference>
<dbReference type="Pfam" id="PF03060">
    <property type="entry name" value="NMO"/>
    <property type="match status" value="1"/>
</dbReference>
<evidence type="ECO:0000313" key="4">
    <source>
        <dbReference type="Proteomes" id="UP000481360"/>
    </source>
</evidence>
<protein>
    <submittedName>
        <fullName evidence="3">PfaD family polyunsaturated fatty acid/polyketide biosynthesis protein</fullName>
    </submittedName>
</protein>
<evidence type="ECO:0000259" key="1">
    <source>
        <dbReference type="Pfam" id="PF18328"/>
    </source>
</evidence>
<gene>
    <name evidence="3" type="ORF">G7043_32950</name>
</gene>
<organism evidence="3 4">
    <name type="scientific">Lentzea alba</name>
    <dbReference type="NCBI Taxonomy" id="2714351"/>
    <lineage>
        <taxon>Bacteria</taxon>
        <taxon>Bacillati</taxon>
        <taxon>Actinomycetota</taxon>
        <taxon>Actinomycetes</taxon>
        <taxon>Pseudonocardiales</taxon>
        <taxon>Pseudonocardiaceae</taxon>
        <taxon>Lentzea</taxon>
    </lineage>
</organism>
<dbReference type="Proteomes" id="UP000481360">
    <property type="component" value="Unassembled WGS sequence"/>
</dbReference>
<dbReference type="CDD" id="cd04742">
    <property type="entry name" value="NPD_FabD"/>
    <property type="match status" value="1"/>
</dbReference>
<reference evidence="3 4" key="1">
    <citation type="submission" date="2020-03" db="EMBL/GenBank/DDBJ databases">
        <title>Isolation and identification of active actinomycetes.</title>
        <authorList>
            <person name="Sun X."/>
        </authorList>
    </citation>
    <scope>NUCLEOTIDE SEQUENCE [LARGE SCALE GENOMIC DNA]</scope>
    <source>
        <strain evidence="3 4">NEAU-D13</strain>
    </source>
</reference>
<name>A0A7C9W5L1_9PSEU</name>
<proteinExistence type="predicted"/>
<dbReference type="PANTHER" id="PTHR32332">
    <property type="entry name" value="2-NITROPROPANE DIOXYGENASE"/>
    <property type="match status" value="1"/>
</dbReference>
<dbReference type="PANTHER" id="PTHR32332:SF20">
    <property type="entry name" value="2-NITROPROPANE DIOXYGENASE-LIKE PROTEIN"/>
    <property type="match status" value="1"/>
</dbReference>
<evidence type="ECO:0000259" key="2">
    <source>
        <dbReference type="Pfam" id="PF21607"/>
    </source>
</evidence>
<dbReference type="NCBIfam" id="TIGR02814">
    <property type="entry name" value="pfaD_fam"/>
    <property type="match status" value="1"/>
</dbReference>
<dbReference type="InterPro" id="IPR013785">
    <property type="entry name" value="Aldolase_TIM"/>
</dbReference>
<evidence type="ECO:0000313" key="3">
    <source>
        <dbReference type="EMBL" id="NGY63739.1"/>
    </source>
</evidence>
<dbReference type="Pfam" id="PF18328">
    <property type="entry name" value="PfaD_N"/>
    <property type="match status" value="1"/>
</dbReference>
<dbReference type="InterPro" id="IPR040981">
    <property type="entry name" value="PfaD_N"/>
</dbReference>
<feature type="domain" description="Fatty acid synthase subunit PfaD N-terminal" evidence="1">
    <location>
        <begin position="12"/>
        <end position="40"/>
    </location>
</feature>
<dbReference type="SUPFAM" id="SSF51412">
    <property type="entry name" value="Inosine monophosphate dehydrogenase (IMPDH)"/>
    <property type="match status" value="1"/>
</dbReference>
<feature type="domain" description="[Acyl-carrier-protein] S-malonyltransferase-like inserted helical" evidence="2">
    <location>
        <begin position="369"/>
        <end position="448"/>
    </location>
</feature>
<dbReference type="Gene3D" id="3.20.20.70">
    <property type="entry name" value="Aldolase class I"/>
    <property type="match status" value="1"/>
</dbReference>
<dbReference type="EMBL" id="JAAMPJ010000010">
    <property type="protein sequence ID" value="NGY63739.1"/>
    <property type="molecule type" value="Genomic_DNA"/>
</dbReference>
<dbReference type="InterPro" id="IPR049489">
    <property type="entry name" value="FabD-like_helical_ins"/>
</dbReference>